<protein>
    <submittedName>
        <fullName evidence="1">Uncharacterized protein</fullName>
    </submittedName>
</protein>
<sequence>MMTGWAARGASLVLRTGCRVPIGAGRTLRDGMTAQRAAALGPNPAWTGCLVAA</sequence>
<dbReference type="AlphaFoldDB" id="A0A6I8LEP5"/>
<accession>A0A6I8LEP5</accession>
<evidence type="ECO:0000313" key="1">
    <source>
        <dbReference type="EMBL" id="VVJ15503.1"/>
    </source>
</evidence>
<dbReference type="Proteomes" id="UP000399805">
    <property type="component" value="Unassembled WGS sequence"/>
</dbReference>
<dbReference type="EMBL" id="CABVGP010000001">
    <property type="protein sequence ID" value="VVJ15503.1"/>
    <property type="molecule type" value="Genomic_DNA"/>
</dbReference>
<evidence type="ECO:0000313" key="2">
    <source>
        <dbReference type="Proteomes" id="UP000399805"/>
    </source>
</evidence>
<proteinExistence type="predicted"/>
<organism evidence="1 2">
    <name type="scientific">Amycolatopsis camponoti</name>
    <dbReference type="NCBI Taxonomy" id="2606593"/>
    <lineage>
        <taxon>Bacteria</taxon>
        <taxon>Bacillati</taxon>
        <taxon>Actinomycetota</taxon>
        <taxon>Actinomycetes</taxon>
        <taxon>Pseudonocardiales</taxon>
        <taxon>Pseudonocardiaceae</taxon>
        <taxon>Amycolatopsis</taxon>
    </lineage>
</organism>
<keyword evidence="2" id="KW-1185">Reference proteome</keyword>
<gene>
    <name evidence="1" type="ORF">AA23TX_00524</name>
</gene>
<name>A0A6I8LEP5_9PSEU</name>
<reference evidence="1 2" key="1">
    <citation type="submission" date="2019-09" db="EMBL/GenBank/DDBJ databases">
        <authorList>
            <person name="Leyn A S."/>
        </authorList>
    </citation>
    <scope>NUCLEOTIDE SEQUENCE [LARGE SCALE GENOMIC DNA]</scope>
    <source>
        <strain evidence="1">AA231_1</strain>
    </source>
</reference>
<dbReference type="RefSeq" id="WP_155540989.1">
    <property type="nucleotide sequence ID" value="NZ_CABVGP010000001.1"/>
</dbReference>